<accession>A0ABW5W0N9</accession>
<name>A0ABW5W0N9_9MICO</name>
<sequence length="188" mass="21284">MTQDVFYTERWNDITRRPALGHEWLDVDTASGRYHSNTGIDVVDAADRDTQGVPRPRWVLGIGTSGRVRASFYTPAHSLWRQIDYDWTEGRLWRWITVDYTYPNDTDTFTEDEAVLDVQAEVRPDGTGDLAVVDRSTTPMRRLVTEFVGMARDTYWIDVPEFGNWAGLANPGPSAYEVAGRNAAVHAS</sequence>
<protein>
    <recommendedName>
        <fullName evidence="3">DUF402 domain-containing protein</fullName>
    </recommendedName>
</protein>
<evidence type="ECO:0000313" key="2">
    <source>
        <dbReference type="Proteomes" id="UP001597479"/>
    </source>
</evidence>
<evidence type="ECO:0008006" key="3">
    <source>
        <dbReference type="Google" id="ProtNLM"/>
    </source>
</evidence>
<reference evidence="2" key="1">
    <citation type="journal article" date="2019" name="Int. J. Syst. Evol. Microbiol.">
        <title>The Global Catalogue of Microorganisms (GCM) 10K type strain sequencing project: providing services to taxonomists for standard genome sequencing and annotation.</title>
        <authorList>
            <consortium name="The Broad Institute Genomics Platform"/>
            <consortium name="The Broad Institute Genome Sequencing Center for Infectious Disease"/>
            <person name="Wu L."/>
            <person name="Ma J."/>
        </authorList>
    </citation>
    <scope>NUCLEOTIDE SEQUENCE [LARGE SCALE GENOMIC DNA]</scope>
    <source>
        <strain evidence="2">CCM 7044</strain>
    </source>
</reference>
<comment type="caution">
    <text evidence="1">The sequence shown here is derived from an EMBL/GenBank/DDBJ whole genome shotgun (WGS) entry which is preliminary data.</text>
</comment>
<dbReference type="EMBL" id="JBHUOG010000002">
    <property type="protein sequence ID" value="MFD2796415.1"/>
    <property type="molecule type" value="Genomic_DNA"/>
</dbReference>
<dbReference type="Proteomes" id="UP001597479">
    <property type="component" value="Unassembled WGS sequence"/>
</dbReference>
<dbReference type="RefSeq" id="WP_377187954.1">
    <property type="nucleotide sequence ID" value="NZ_JBHUOG010000002.1"/>
</dbReference>
<organism evidence="1 2">
    <name type="scientific">Promicromonospora vindobonensis</name>
    <dbReference type="NCBI Taxonomy" id="195748"/>
    <lineage>
        <taxon>Bacteria</taxon>
        <taxon>Bacillati</taxon>
        <taxon>Actinomycetota</taxon>
        <taxon>Actinomycetes</taxon>
        <taxon>Micrococcales</taxon>
        <taxon>Promicromonosporaceae</taxon>
        <taxon>Promicromonospora</taxon>
    </lineage>
</organism>
<keyword evidence="2" id="KW-1185">Reference proteome</keyword>
<evidence type="ECO:0000313" key="1">
    <source>
        <dbReference type="EMBL" id="MFD2796415.1"/>
    </source>
</evidence>
<proteinExistence type="predicted"/>
<gene>
    <name evidence="1" type="ORF">ACFS27_22835</name>
</gene>